<evidence type="ECO:0000256" key="4">
    <source>
        <dbReference type="PROSITE-ProRule" id="PRU00335"/>
    </source>
</evidence>
<dbReference type="Pfam" id="PF21993">
    <property type="entry name" value="TetR_C_13_2"/>
    <property type="match status" value="1"/>
</dbReference>
<dbReference type="OrthoDB" id="3190535at2"/>
<feature type="domain" description="HTH tetR-type" evidence="5">
    <location>
        <begin position="10"/>
        <end position="70"/>
    </location>
</feature>
<comment type="caution">
    <text evidence="6">The sequence shown here is derived from an EMBL/GenBank/DDBJ whole genome shotgun (WGS) entry which is preliminary data.</text>
</comment>
<evidence type="ECO:0000313" key="6">
    <source>
        <dbReference type="EMBL" id="RKT74978.1"/>
    </source>
</evidence>
<dbReference type="AlphaFoldDB" id="A0A495XTG2"/>
<keyword evidence="2 4" id="KW-0238">DNA-binding</keyword>
<evidence type="ECO:0000313" key="7">
    <source>
        <dbReference type="Proteomes" id="UP000272729"/>
    </source>
</evidence>
<name>A0A495XTG2_9PSEU</name>
<keyword evidence="1" id="KW-0805">Transcription regulation</keyword>
<dbReference type="RefSeq" id="WP_121230167.1">
    <property type="nucleotide sequence ID" value="NZ_JBIUBA010000026.1"/>
</dbReference>
<accession>A0A495XTG2</accession>
<sequence length="201" mass="21629">MTDSPGGKRGGKRERLVAGAAELVHRKGVAATSLADIAQASGVPVGNVYYYFKTKDDLLRAVIEAQVDQVEALLTGLADLPGPAERLKALVGQWERMRDVVARYGCPFGTLAADLDRRDDGLDVEAAGPIRRILDWAEDQLRALGAQDARELATTLFAGIQGGALLAGALRDPEVMSTQVRHLRQWIDTLARSRGRTSPNG</sequence>
<evidence type="ECO:0000256" key="2">
    <source>
        <dbReference type="ARBA" id="ARBA00023125"/>
    </source>
</evidence>
<keyword evidence="3" id="KW-0804">Transcription</keyword>
<evidence type="ECO:0000256" key="1">
    <source>
        <dbReference type="ARBA" id="ARBA00023015"/>
    </source>
</evidence>
<dbReference type="PANTHER" id="PTHR47506">
    <property type="entry name" value="TRANSCRIPTIONAL REGULATORY PROTEIN"/>
    <property type="match status" value="1"/>
</dbReference>
<evidence type="ECO:0000256" key="3">
    <source>
        <dbReference type="ARBA" id="ARBA00023163"/>
    </source>
</evidence>
<dbReference type="SUPFAM" id="SSF46689">
    <property type="entry name" value="Homeodomain-like"/>
    <property type="match status" value="1"/>
</dbReference>
<dbReference type="PANTHER" id="PTHR47506:SF3">
    <property type="entry name" value="HTH-TYPE TRANSCRIPTIONAL REGULATOR LMRA"/>
    <property type="match status" value="1"/>
</dbReference>
<dbReference type="Proteomes" id="UP000272729">
    <property type="component" value="Unassembled WGS sequence"/>
</dbReference>
<dbReference type="Gene3D" id="1.10.357.10">
    <property type="entry name" value="Tetracycline Repressor, domain 2"/>
    <property type="match status" value="1"/>
</dbReference>
<feature type="DNA-binding region" description="H-T-H motif" evidence="4">
    <location>
        <begin position="33"/>
        <end position="52"/>
    </location>
</feature>
<dbReference type="GO" id="GO:0003677">
    <property type="term" value="F:DNA binding"/>
    <property type="evidence" value="ECO:0007669"/>
    <property type="project" value="UniProtKB-UniRule"/>
</dbReference>
<dbReference type="Pfam" id="PF00440">
    <property type="entry name" value="TetR_N"/>
    <property type="match status" value="1"/>
</dbReference>
<gene>
    <name evidence="6" type="ORF">DFJ66_8353</name>
</gene>
<dbReference type="PROSITE" id="PS50977">
    <property type="entry name" value="HTH_TETR_2"/>
    <property type="match status" value="1"/>
</dbReference>
<dbReference type="InterPro" id="IPR054156">
    <property type="entry name" value="YxaF_TetR_C"/>
</dbReference>
<dbReference type="SUPFAM" id="SSF48498">
    <property type="entry name" value="Tetracyclin repressor-like, C-terminal domain"/>
    <property type="match status" value="1"/>
</dbReference>
<reference evidence="6 7" key="1">
    <citation type="submission" date="2018-10" db="EMBL/GenBank/DDBJ databases">
        <title>Sequencing the genomes of 1000 actinobacteria strains.</title>
        <authorList>
            <person name="Klenk H.-P."/>
        </authorList>
    </citation>
    <scope>NUCLEOTIDE SEQUENCE [LARGE SCALE GENOMIC DNA]</scope>
    <source>
        <strain evidence="6 7">DSM 43911</strain>
    </source>
</reference>
<keyword evidence="7" id="KW-1185">Reference proteome</keyword>
<protein>
    <submittedName>
        <fullName evidence="6">TetR family transcriptional regulator</fullName>
    </submittedName>
</protein>
<dbReference type="PRINTS" id="PR00455">
    <property type="entry name" value="HTHTETR"/>
</dbReference>
<dbReference type="InterPro" id="IPR036271">
    <property type="entry name" value="Tet_transcr_reg_TetR-rel_C_sf"/>
</dbReference>
<evidence type="ECO:0000259" key="5">
    <source>
        <dbReference type="PROSITE" id="PS50977"/>
    </source>
</evidence>
<proteinExistence type="predicted"/>
<dbReference type="EMBL" id="RBXR01000001">
    <property type="protein sequence ID" value="RKT74978.1"/>
    <property type="molecule type" value="Genomic_DNA"/>
</dbReference>
<organism evidence="6 7">
    <name type="scientific">Saccharothrix variisporea</name>
    <dbReference type="NCBI Taxonomy" id="543527"/>
    <lineage>
        <taxon>Bacteria</taxon>
        <taxon>Bacillati</taxon>
        <taxon>Actinomycetota</taxon>
        <taxon>Actinomycetes</taxon>
        <taxon>Pseudonocardiales</taxon>
        <taxon>Pseudonocardiaceae</taxon>
        <taxon>Saccharothrix</taxon>
    </lineage>
</organism>
<dbReference type="InterPro" id="IPR009057">
    <property type="entry name" value="Homeodomain-like_sf"/>
</dbReference>
<dbReference type="InterPro" id="IPR001647">
    <property type="entry name" value="HTH_TetR"/>
</dbReference>